<dbReference type="PANTHER" id="PTHR31803">
    <property type="entry name" value="ALTERNATIVE OXIDASE"/>
    <property type="match status" value="1"/>
</dbReference>
<keyword evidence="9" id="KW-1133">Transmembrane helix</keyword>
<dbReference type="PANTHER" id="PTHR31803:SF10">
    <property type="entry name" value="UBIQUINOL OXIDASE 4, CHLOROPLASTIC_CHROMOPLASTIC"/>
    <property type="match status" value="1"/>
</dbReference>
<keyword evidence="16" id="KW-1185">Reference proteome</keyword>
<protein>
    <recommendedName>
        <fullName evidence="13">Ubiquinol oxidase</fullName>
        <ecNumber evidence="13">1.10.3.11</ecNumber>
    </recommendedName>
</protein>
<dbReference type="GO" id="GO:0046872">
    <property type="term" value="F:metal ion binding"/>
    <property type="evidence" value="ECO:0007669"/>
    <property type="project" value="UniProtKB-UniRule"/>
</dbReference>
<evidence type="ECO:0000256" key="8">
    <source>
        <dbReference type="ARBA" id="ARBA00022982"/>
    </source>
</evidence>
<keyword evidence="4" id="KW-0813">Transport</keyword>
<dbReference type="GO" id="GO:0005739">
    <property type="term" value="C:mitochondrion"/>
    <property type="evidence" value="ECO:0007669"/>
    <property type="project" value="TreeGrafter"/>
</dbReference>
<comment type="similarity">
    <text evidence="3 13">Belongs to the alternative oxidase family.</text>
</comment>
<comment type="cofactor">
    <cofactor evidence="13">
        <name>Fe cation</name>
        <dbReference type="ChEBI" id="CHEBI:24875"/>
    </cofactor>
    <text evidence="13">Binds 2 iron ions per subunit.</text>
</comment>
<evidence type="ECO:0000256" key="1">
    <source>
        <dbReference type="ARBA" id="ARBA00001192"/>
    </source>
</evidence>
<keyword evidence="12 13" id="KW-0472">Membrane</keyword>
<evidence type="ECO:0000256" key="11">
    <source>
        <dbReference type="ARBA" id="ARBA00023004"/>
    </source>
</evidence>
<evidence type="ECO:0000313" key="15">
    <source>
        <dbReference type="EMBL" id="CAD6261833.1"/>
    </source>
</evidence>
<evidence type="ECO:0000256" key="12">
    <source>
        <dbReference type="ARBA" id="ARBA00023136"/>
    </source>
</evidence>
<dbReference type="Gene3D" id="1.20.1260.140">
    <property type="entry name" value="Alternative oxidase"/>
    <property type="match status" value="1"/>
</dbReference>
<dbReference type="AlphaFoldDB" id="A0A811QRV2"/>
<dbReference type="Proteomes" id="UP000604825">
    <property type="component" value="Unassembled WGS sequence"/>
</dbReference>
<evidence type="ECO:0000256" key="6">
    <source>
        <dbReference type="ARBA" id="ARBA00022692"/>
    </source>
</evidence>
<keyword evidence="11 13" id="KW-0408">Iron</keyword>
<dbReference type="EMBL" id="CAJGYO010000012">
    <property type="protein sequence ID" value="CAD6261833.1"/>
    <property type="molecule type" value="Genomic_DNA"/>
</dbReference>
<feature type="compositionally biased region" description="Low complexity" evidence="14">
    <location>
        <begin position="1"/>
        <end position="19"/>
    </location>
</feature>
<comment type="caution">
    <text evidence="15">The sequence shown here is derived from an EMBL/GenBank/DDBJ whole genome shotgun (WGS) entry which is preliminary data.</text>
</comment>
<dbReference type="InterPro" id="IPR002680">
    <property type="entry name" value="AOX"/>
</dbReference>
<dbReference type="InterPro" id="IPR038659">
    <property type="entry name" value="AOX_sf"/>
</dbReference>
<comment type="catalytic activity">
    <reaction evidence="1 13">
        <text>2 a ubiquinol + O2 = 2 a ubiquinone + 2 H2O</text>
        <dbReference type="Rhea" id="RHEA:30255"/>
        <dbReference type="Rhea" id="RHEA-COMP:9565"/>
        <dbReference type="Rhea" id="RHEA-COMP:9566"/>
        <dbReference type="ChEBI" id="CHEBI:15377"/>
        <dbReference type="ChEBI" id="CHEBI:15379"/>
        <dbReference type="ChEBI" id="CHEBI:16389"/>
        <dbReference type="ChEBI" id="CHEBI:17976"/>
        <dbReference type="EC" id="1.10.3.11"/>
    </reaction>
</comment>
<feature type="region of interest" description="Disordered" evidence="14">
    <location>
        <begin position="1"/>
        <end position="33"/>
    </location>
</feature>
<dbReference type="GO" id="GO:0098803">
    <property type="term" value="C:respiratory chain complex"/>
    <property type="evidence" value="ECO:0007669"/>
    <property type="project" value="UniProtKB-UniRule"/>
</dbReference>
<evidence type="ECO:0000256" key="4">
    <source>
        <dbReference type="ARBA" id="ARBA00022448"/>
    </source>
</evidence>
<reference evidence="15" key="1">
    <citation type="submission" date="2020-10" db="EMBL/GenBank/DDBJ databases">
        <authorList>
            <person name="Han B."/>
            <person name="Lu T."/>
            <person name="Zhao Q."/>
            <person name="Huang X."/>
            <person name="Zhao Y."/>
        </authorList>
    </citation>
    <scope>NUCLEOTIDE SEQUENCE</scope>
</reference>
<dbReference type="GO" id="GO:0102721">
    <property type="term" value="F:ubiquinol:oxygen oxidoreductase activity"/>
    <property type="evidence" value="ECO:0007669"/>
    <property type="project" value="UniProtKB-EC"/>
</dbReference>
<evidence type="ECO:0000256" key="13">
    <source>
        <dbReference type="RuleBase" id="RU003779"/>
    </source>
</evidence>
<evidence type="ECO:0000256" key="3">
    <source>
        <dbReference type="ARBA" id="ARBA00008388"/>
    </source>
</evidence>
<dbReference type="GO" id="GO:0106292">
    <property type="term" value="F:superoxide-generating NADPH oxidase activity"/>
    <property type="evidence" value="ECO:0007669"/>
    <property type="project" value="UniProtKB-ARBA"/>
</dbReference>
<keyword evidence="5 13" id="KW-0679">Respiratory chain</keyword>
<keyword evidence="6 13" id="KW-0812">Transmembrane</keyword>
<dbReference type="FunFam" id="1.20.1260.140:FF:000003">
    <property type="entry name" value="Ubiquinol oxidase"/>
    <property type="match status" value="1"/>
</dbReference>
<dbReference type="GO" id="GO:0010230">
    <property type="term" value="P:alternative respiration"/>
    <property type="evidence" value="ECO:0007669"/>
    <property type="project" value="TreeGrafter"/>
</dbReference>
<keyword evidence="10 13" id="KW-0560">Oxidoreductase</keyword>
<keyword evidence="7 13" id="KW-0479">Metal-binding</keyword>
<comment type="subcellular location">
    <subcellularLocation>
        <location evidence="2">Membrane</location>
    </subcellularLocation>
</comment>
<dbReference type="CDD" id="cd01053">
    <property type="entry name" value="AOX"/>
    <property type="match status" value="1"/>
</dbReference>
<proteinExistence type="inferred from homology"/>
<evidence type="ECO:0000256" key="10">
    <source>
        <dbReference type="ARBA" id="ARBA00023002"/>
    </source>
</evidence>
<evidence type="ECO:0000256" key="14">
    <source>
        <dbReference type="SAM" id="MobiDB-lite"/>
    </source>
</evidence>
<feature type="region of interest" description="Disordered" evidence="14">
    <location>
        <begin position="60"/>
        <end position="82"/>
    </location>
</feature>
<organism evidence="15 16">
    <name type="scientific">Miscanthus lutarioriparius</name>
    <dbReference type="NCBI Taxonomy" id="422564"/>
    <lineage>
        <taxon>Eukaryota</taxon>
        <taxon>Viridiplantae</taxon>
        <taxon>Streptophyta</taxon>
        <taxon>Embryophyta</taxon>
        <taxon>Tracheophyta</taxon>
        <taxon>Spermatophyta</taxon>
        <taxon>Magnoliopsida</taxon>
        <taxon>Liliopsida</taxon>
        <taxon>Poales</taxon>
        <taxon>Poaceae</taxon>
        <taxon>PACMAD clade</taxon>
        <taxon>Panicoideae</taxon>
        <taxon>Andropogonodae</taxon>
        <taxon>Andropogoneae</taxon>
        <taxon>Saccharinae</taxon>
        <taxon>Miscanthus</taxon>
    </lineage>
</organism>
<gene>
    <name evidence="15" type="ORF">NCGR_LOCUS45219</name>
</gene>
<accession>A0A811QRV2</accession>
<evidence type="ECO:0000313" key="16">
    <source>
        <dbReference type="Proteomes" id="UP000604825"/>
    </source>
</evidence>
<name>A0A811QRV2_9POAL</name>
<evidence type="ECO:0000256" key="9">
    <source>
        <dbReference type="ARBA" id="ARBA00022989"/>
    </source>
</evidence>
<evidence type="ECO:0000256" key="2">
    <source>
        <dbReference type="ARBA" id="ARBA00004370"/>
    </source>
</evidence>
<dbReference type="GO" id="GO:0016020">
    <property type="term" value="C:membrane"/>
    <property type="evidence" value="ECO:0007669"/>
    <property type="project" value="UniProtKB-SubCell"/>
</dbReference>
<dbReference type="EC" id="1.10.3.11" evidence="13"/>
<dbReference type="GO" id="GO:0009579">
    <property type="term" value="C:thylakoid"/>
    <property type="evidence" value="ECO:0007669"/>
    <property type="project" value="TreeGrafter"/>
</dbReference>
<evidence type="ECO:0000256" key="7">
    <source>
        <dbReference type="ARBA" id="ARBA00022723"/>
    </source>
</evidence>
<dbReference type="OrthoDB" id="4493at2759"/>
<evidence type="ECO:0000256" key="5">
    <source>
        <dbReference type="ARBA" id="ARBA00022660"/>
    </source>
</evidence>
<keyword evidence="8 13" id="KW-0249">Electron transport</keyword>
<sequence length="358" mass="41085">MAVASASPLSAAPSAKPATAPSPPAPASGFLALRARSGGAPRLRPVAAWRRLRVEAIRTQQEKQRTEVPVEDSAPARDAAAPLDGVGIDDPMVPSSDEGWVVRLEQSFNIFATESMIMVLDGVYRDRNYARFFVLETIARVPYFAFISVLHMYETFGWWRRADYLKVHFAQSWNEFHHLSIMEELGGDALWIDCFLARFMAFFYYFMTVAMYMVSPRMAYHFSECVERHAYSTYDKFLKLHEEELKRLPAPEAALNYYLNEDLYLFDEFQSARIPCSRRPKIDNLYDVFVNIRDDEAEHCKTMKACQTHGIRSPHSMPNCLEADSECAIPEDDCEGIIVYKVQNFDDILSFFYVTFFK</sequence>
<dbReference type="GO" id="GO:0016117">
    <property type="term" value="P:carotenoid biosynthetic process"/>
    <property type="evidence" value="ECO:0007669"/>
    <property type="project" value="TreeGrafter"/>
</dbReference>
<dbReference type="Pfam" id="PF01786">
    <property type="entry name" value="AOX"/>
    <property type="match status" value="1"/>
</dbReference>
<dbReference type="GO" id="GO:0009916">
    <property type="term" value="F:alternative oxidase activity"/>
    <property type="evidence" value="ECO:0007669"/>
    <property type="project" value="UniProtKB-UniRule"/>
</dbReference>